<dbReference type="PANTHER" id="PTHR30272:SF1">
    <property type="entry name" value="3-HYDROXYACYL-[ACYL-CARRIER-PROTEIN] DEHYDRATASE"/>
    <property type="match status" value="1"/>
</dbReference>
<dbReference type="EMBL" id="UINC01155490">
    <property type="protein sequence ID" value="SVD51364.1"/>
    <property type="molecule type" value="Genomic_DNA"/>
</dbReference>
<name>A0A382VY21_9ZZZZ</name>
<dbReference type="PANTHER" id="PTHR30272">
    <property type="entry name" value="3-HYDROXYACYL-[ACYL-CARRIER-PROTEIN] DEHYDRATASE"/>
    <property type="match status" value="1"/>
</dbReference>
<dbReference type="FunFam" id="3.10.129.10:FF:000001">
    <property type="entry name" value="3-hydroxyacyl-[acyl-carrier-protein] dehydratase FabZ"/>
    <property type="match status" value="1"/>
</dbReference>
<dbReference type="GO" id="GO:0005737">
    <property type="term" value="C:cytoplasm"/>
    <property type="evidence" value="ECO:0007669"/>
    <property type="project" value="UniProtKB-SubCell"/>
</dbReference>
<sequence length="138" mass="15435">MLPHREPMLLIDKLINIVHLKSATAIVNVKKTSFFVQGHFPGQPVMPGVFIVEAFGQAAAALTAYGIDPKEYENKLVYLMSVDKARFRNPVIPDCELNLDIEAVRSHGRVWKYKGIANVNGKKMADAEWSATIVDRNK</sequence>
<evidence type="ECO:0008006" key="5">
    <source>
        <dbReference type="Google" id="ProtNLM"/>
    </source>
</evidence>
<dbReference type="SUPFAM" id="SSF54637">
    <property type="entry name" value="Thioesterase/thiol ester dehydrase-isomerase"/>
    <property type="match status" value="1"/>
</dbReference>
<reference evidence="4" key="1">
    <citation type="submission" date="2018-05" db="EMBL/GenBank/DDBJ databases">
        <authorList>
            <person name="Lanie J.A."/>
            <person name="Ng W.-L."/>
            <person name="Kazmierczak K.M."/>
            <person name="Andrzejewski T.M."/>
            <person name="Davidsen T.M."/>
            <person name="Wayne K.J."/>
            <person name="Tettelin H."/>
            <person name="Glass J.I."/>
            <person name="Rusch D."/>
            <person name="Podicherti R."/>
            <person name="Tsui H.-C.T."/>
            <person name="Winkler M.E."/>
        </authorList>
    </citation>
    <scope>NUCLEOTIDE SEQUENCE</scope>
</reference>
<dbReference type="NCBIfam" id="NF000582">
    <property type="entry name" value="PRK00006.1"/>
    <property type="match status" value="1"/>
</dbReference>
<comment type="subcellular location">
    <subcellularLocation>
        <location evidence="1">Cytoplasm</location>
    </subcellularLocation>
</comment>
<keyword evidence="2" id="KW-0963">Cytoplasm</keyword>
<evidence type="ECO:0000256" key="1">
    <source>
        <dbReference type="ARBA" id="ARBA00004496"/>
    </source>
</evidence>
<dbReference type="Gene3D" id="3.10.129.10">
    <property type="entry name" value="Hotdog Thioesterase"/>
    <property type="match status" value="1"/>
</dbReference>
<keyword evidence="3" id="KW-0456">Lyase</keyword>
<dbReference type="InterPro" id="IPR029069">
    <property type="entry name" value="HotDog_dom_sf"/>
</dbReference>
<evidence type="ECO:0000313" key="4">
    <source>
        <dbReference type="EMBL" id="SVD51364.1"/>
    </source>
</evidence>
<gene>
    <name evidence="4" type="ORF">METZ01_LOCUS404218</name>
</gene>
<dbReference type="CDD" id="cd01288">
    <property type="entry name" value="FabZ"/>
    <property type="match status" value="1"/>
</dbReference>
<protein>
    <recommendedName>
        <fullName evidence="5">Beta-hydroxyacyl-ACP dehydratase</fullName>
    </recommendedName>
</protein>
<dbReference type="AlphaFoldDB" id="A0A382VY21"/>
<dbReference type="InterPro" id="IPR013114">
    <property type="entry name" value="FabA_FabZ"/>
</dbReference>
<evidence type="ECO:0000256" key="2">
    <source>
        <dbReference type="ARBA" id="ARBA00022490"/>
    </source>
</evidence>
<dbReference type="Pfam" id="PF07977">
    <property type="entry name" value="FabA"/>
    <property type="match status" value="1"/>
</dbReference>
<accession>A0A382VY21</accession>
<organism evidence="4">
    <name type="scientific">marine metagenome</name>
    <dbReference type="NCBI Taxonomy" id="408172"/>
    <lineage>
        <taxon>unclassified sequences</taxon>
        <taxon>metagenomes</taxon>
        <taxon>ecological metagenomes</taxon>
    </lineage>
</organism>
<evidence type="ECO:0000256" key="3">
    <source>
        <dbReference type="ARBA" id="ARBA00023239"/>
    </source>
</evidence>
<proteinExistence type="predicted"/>
<dbReference type="GO" id="GO:0016829">
    <property type="term" value="F:lyase activity"/>
    <property type="evidence" value="ECO:0007669"/>
    <property type="project" value="UniProtKB-KW"/>
</dbReference>